<proteinExistence type="predicted"/>
<reference evidence="2" key="1">
    <citation type="submission" date="2022-11" db="UniProtKB">
        <authorList>
            <consortium name="WormBaseParasite"/>
        </authorList>
    </citation>
    <scope>IDENTIFICATION</scope>
</reference>
<dbReference type="Proteomes" id="UP000887569">
    <property type="component" value="Unplaced"/>
</dbReference>
<dbReference type="AlphaFoldDB" id="A0A914ZQP9"/>
<evidence type="ECO:0000313" key="2">
    <source>
        <dbReference type="WBParaSite" id="PgB05_g160_t03"/>
    </source>
</evidence>
<keyword evidence="1" id="KW-1185">Reference proteome</keyword>
<name>A0A914ZQP9_PARUN</name>
<accession>A0A914ZQP9</accession>
<dbReference type="WBParaSite" id="PgB05_g160_t03">
    <property type="protein sequence ID" value="PgB05_g160_t03"/>
    <property type="gene ID" value="PgB05_g160"/>
</dbReference>
<protein>
    <submittedName>
        <fullName evidence="2">Uncharacterized protein</fullName>
    </submittedName>
</protein>
<organism evidence="1 2">
    <name type="scientific">Parascaris univalens</name>
    <name type="common">Nematode worm</name>
    <dbReference type="NCBI Taxonomy" id="6257"/>
    <lineage>
        <taxon>Eukaryota</taxon>
        <taxon>Metazoa</taxon>
        <taxon>Ecdysozoa</taxon>
        <taxon>Nematoda</taxon>
        <taxon>Chromadorea</taxon>
        <taxon>Rhabditida</taxon>
        <taxon>Spirurina</taxon>
        <taxon>Ascaridomorpha</taxon>
        <taxon>Ascaridoidea</taxon>
        <taxon>Ascarididae</taxon>
        <taxon>Parascaris</taxon>
    </lineage>
</organism>
<sequence>MNVKFSANLSVSSVAVENLHYHPYAFLTQLKYCSVFCVNI</sequence>
<evidence type="ECO:0000313" key="1">
    <source>
        <dbReference type="Proteomes" id="UP000887569"/>
    </source>
</evidence>